<comment type="caution">
    <text evidence="2">The sequence shown here is derived from an EMBL/GenBank/DDBJ whole genome shotgun (WGS) entry which is preliminary data.</text>
</comment>
<evidence type="ECO:0000256" key="1">
    <source>
        <dbReference type="SAM" id="Phobius"/>
    </source>
</evidence>
<name>A0A562TAX6_9HYPH</name>
<feature type="transmembrane region" description="Helical" evidence="1">
    <location>
        <begin position="161"/>
        <end position="182"/>
    </location>
</feature>
<keyword evidence="1" id="KW-1133">Transmembrane helix</keyword>
<accession>A0A562TAX6</accession>
<dbReference type="EMBL" id="VLLF01000002">
    <property type="protein sequence ID" value="TWI90408.1"/>
    <property type="molecule type" value="Genomic_DNA"/>
</dbReference>
<keyword evidence="3" id="KW-1185">Reference proteome</keyword>
<evidence type="ECO:0000313" key="2">
    <source>
        <dbReference type="EMBL" id="TWI90408.1"/>
    </source>
</evidence>
<protein>
    <recommendedName>
        <fullName evidence="4">Membrane protein YqaA with SNARE-associated domain</fullName>
    </recommendedName>
</protein>
<reference evidence="2 3" key="1">
    <citation type="submission" date="2019-07" db="EMBL/GenBank/DDBJ databases">
        <title>Genomic Encyclopedia of Archaeal and Bacterial Type Strains, Phase II (KMG-II): from individual species to whole genera.</title>
        <authorList>
            <person name="Goeker M."/>
        </authorList>
    </citation>
    <scope>NUCLEOTIDE SEQUENCE [LARGE SCALE GENOMIC DNA]</scope>
    <source>
        <strain evidence="2 3">ATCC BAA-252</strain>
    </source>
</reference>
<dbReference type="AlphaFoldDB" id="A0A562TAX6"/>
<dbReference type="Proteomes" id="UP000320593">
    <property type="component" value="Unassembled WGS sequence"/>
</dbReference>
<keyword evidence="1" id="KW-0472">Membrane</keyword>
<sequence length="183" mass="19405">MRPGSNVAAFCWGLAEATVFFIVPDVLLSAYGLSSLKKAVLASVFAALGASIGGLCVALAVQQHPETAFRLLAAVPGISETSFERARELLSQGLFPGLIAGAFSGLPYKILAAETAVTGTSAFLLAALTPFARLPRFLLASLASYTISRAVGRRLSLRSKLAIWAAFWVVFYVFYFYAVGFIG</sequence>
<organism evidence="2 3">
    <name type="scientific">Roseibium hamelinense</name>
    <dbReference type="NCBI Taxonomy" id="150831"/>
    <lineage>
        <taxon>Bacteria</taxon>
        <taxon>Pseudomonadati</taxon>
        <taxon>Pseudomonadota</taxon>
        <taxon>Alphaproteobacteria</taxon>
        <taxon>Hyphomicrobiales</taxon>
        <taxon>Stappiaceae</taxon>
        <taxon>Roseibium</taxon>
    </lineage>
</organism>
<evidence type="ECO:0008006" key="4">
    <source>
        <dbReference type="Google" id="ProtNLM"/>
    </source>
</evidence>
<keyword evidence="1" id="KW-0812">Transmembrane</keyword>
<evidence type="ECO:0000313" key="3">
    <source>
        <dbReference type="Proteomes" id="UP000320593"/>
    </source>
</evidence>
<gene>
    <name evidence="2" type="ORF">JM93_01389</name>
</gene>
<proteinExistence type="predicted"/>
<dbReference type="RefSeq" id="WP_145341556.1">
    <property type="nucleotide sequence ID" value="NZ_SMLY01000085.1"/>
</dbReference>
<feature type="transmembrane region" description="Helical" evidence="1">
    <location>
        <begin position="7"/>
        <end position="33"/>
    </location>
</feature>
<dbReference type="OrthoDB" id="7192068at2"/>
<feature type="transmembrane region" description="Helical" evidence="1">
    <location>
        <begin position="39"/>
        <end position="61"/>
    </location>
</feature>